<accession>A0AAF0QE66</accession>
<sequence length="214" mass="24230">MLSTFQVLTHTCATFRDVDSDSQHPDHLRSVPDLQFNRISLIMLPHRAYARNGNSSNANAAPPVSNHEVQASVNANGGSATTRVRDIVRMNPPEFLRLQIGEDPQNFLDEIKKIFEVMQVTGNDRVDLVSYQLKDVAHIWYTQWKENIGTNDAPITWDCFGETFLDRYAPHMVANSRVEKNKFLYRVSDLVKTECRNALLLGGMNISGLMTHAQ</sequence>
<dbReference type="AlphaFoldDB" id="A0AAF0QE66"/>
<gene>
    <name evidence="1" type="ORF">MTR67_013005</name>
</gene>
<dbReference type="Proteomes" id="UP001234989">
    <property type="component" value="Chromosome 3"/>
</dbReference>
<evidence type="ECO:0000313" key="2">
    <source>
        <dbReference type="Proteomes" id="UP001234989"/>
    </source>
</evidence>
<name>A0AAF0QE66_SOLVR</name>
<keyword evidence="2" id="KW-1185">Reference proteome</keyword>
<reference evidence="1" key="1">
    <citation type="submission" date="2023-08" db="EMBL/GenBank/DDBJ databases">
        <title>A de novo genome assembly of Solanum verrucosum Schlechtendal, a Mexican diploid species geographically isolated from the other diploid A-genome species in potato relatives.</title>
        <authorList>
            <person name="Hosaka K."/>
        </authorList>
    </citation>
    <scope>NUCLEOTIDE SEQUENCE</scope>
    <source>
        <tissue evidence="1">Young leaves</tissue>
    </source>
</reference>
<evidence type="ECO:0000313" key="1">
    <source>
        <dbReference type="EMBL" id="WMV19620.1"/>
    </source>
</evidence>
<evidence type="ECO:0008006" key="3">
    <source>
        <dbReference type="Google" id="ProtNLM"/>
    </source>
</evidence>
<dbReference type="EMBL" id="CP133614">
    <property type="protein sequence ID" value="WMV19620.1"/>
    <property type="molecule type" value="Genomic_DNA"/>
</dbReference>
<organism evidence="1 2">
    <name type="scientific">Solanum verrucosum</name>
    <dbReference type="NCBI Taxonomy" id="315347"/>
    <lineage>
        <taxon>Eukaryota</taxon>
        <taxon>Viridiplantae</taxon>
        <taxon>Streptophyta</taxon>
        <taxon>Embryophyta</taxon>
        <taxon>Tracheophyta</taxon>
        <taxon>Spermatophyta</taxon>
        <taxon>Magnoliopsida</taxon>
        <taxon>eudicotyledons</taxon>
        <taxon>Gunneridae</taxon>
        <taxon>Pentapetalae</taxon>
        <taxon>asterids</taxon>
        <taxon>lamiids</taxon>
        <taxon>Solanales</taxon>
        <taxon>Solanaceae</taxon>
        <taxon>Solanoideae</taxon>
        <taxon>Solaneae</taxon>
        <taxon>Solanum</taxon>
    </lineage>
</organism>
<protein>
    <recommendedName>
        <fullName evidence="3">Gag-pol polyprotein</fullName>
    </recommendedName>
</protein>
<proteinExistence type="predicted"/>